<keyword evidence="3" id="KW-1185">Reference proteome</keyword>
<gene>
    <name evidence="2" type="ORF">GCM10023171_20200</name>
</gene>
<proteinExistence type="predicted"/>
<dbReference type="EMBL" id="BAABGP010000014">
    <property type="protein sequence ID" value="GAA4485594.1"/>
    <property type="molecule type" value="Genomic_DNA"/>
</dbReference>
<feature type="transmembrane region" description="Helical" evidence="1">
    <location>
        <begin position="12"/>
        <end position="31"/>
    </location>
</feature>
<evidence type="ECO:0000313" key="3">
    <source>
        <dbReference type="Proteomes" id="UP001500731"/>
    </source>
</evidence>
<keyword evidence="1" id="KW-1133">Transmembrane helix</keyword>
<evidence type="ECO:0000313" key="2">
    <source>
        <dbReference type="EMBL" id="GAA4485594.1"/>
    </source>
</evidence>
<sequence length="50" mass="5036">MARIGGRNSGIAWLAGVLCAGVVAGLLYLAAPMAPVMVKYFADVLGSVGQ</sequence>
<organism evidence="2 3">
    <name type="scientific">Microbacterium panaciterrae</name>
    <dbReference type="NCBI Taxonomy" id="985759"/>
    <lineage>
        <taxon>Bacteria</taxon>
        <taxon>Bacillati</taxon>
        <taxon>Actinomycetota</taxon>
        <taxon>Actinomycetes</taxon>
        <taxon>Micrococcales</taxon>
        <taxon>Microbacteriaceae</taxon>
        <taxon>Microbacterium</taxon>
    </lineage>
</organism>
<name>A0ABP8PDA8_9MICO</name>
<protein>
    <submittedName>
        <fullName evidence="2">Uncharacterized protein</fullName>
    </submittedName>
</protein>
<accession>A0ABP8PDA8</accession>
<keyword evidence="1" id="KW-0812">Transmembrane</keyword>
<evidence type="ECO:0000256" key="1">
    <source>
        <dbReference type="SAM" id="Phobius"/>
    </source>
</evidence>
<comment type="caution">
    <text evidence="2">The sequence shown here is derived from an EMBL/GenBank/DDBJ whole genome shotgun (WGS) entry which is preliminary data.</text>
</comment>
<reference evidence="3" key="1">
    <citation type="journal article" date="2019" name="Int. J. Syst. Evol. Microbiol.">
        <title>The Global Catalogue of Microorganisms (GCM) 10K type strain sequencing project: providing services to taxonomists for standard genome sequencing and annotation.</title>
        <authorList>
            <consortium name="The Broad Institute Genomics Platform"/>
            <consortium name="The Broad Institute Genome Sequencing Center for Infectious Disease"/>
            <person name="Wu L."/>
            <person name="Ma J."/>
        </authorList>
    </citation>
    <scope>NUCLEOTIDE SEQUENCE [LARGE SCALE GENOMIC DNA]</scope>
    <source>
        <strain evidence="3">JCM 17839</strain>
    </source>
</reference>
<dbReference type="Proteomes" id="UP001500731">
    <property type="component" value="Unassembled WGS sequence"/>
</dbReference>
<dbReference type="RefSeq" id="WP_345186621.1">
    <property type="nucleotide sequence ID" value="NZ_BAABGP010000014.1"/>
</dbReference>
<keyword evidence="1" id="KW-0472">Membrane</keyword>